<dbReference type="Proteomes" id="UP000019132">
    <property type="component" value="Unassembled WGS sequence"/>
</dbReference>
<accession>K3X610</accession>
<organism evidence="2 3">
    <name type="scientific">Globisporangium ultimum (strain ATCC 200006 / CBS 805.95 / DAOM BR144)</name>
    <name type="common">Pythium ultimum</name>
    <dbReference type="NCBI Taxonomy" id="431595"/>
    <lineage>
        <taxon>Eukaryota</taxon>
        <taxon>Sar</taxon>
        <taxon>Stramenopiles</taxon>
        <taxon>Oomycota</taxon>
        <taxon>Peronosporomycetes</taxon>
        <taxon>Pythiales</taxon>
        <taxon>Pythiaceae</taxon>
        <taxon>Globisporangium</taxon>
    </lineage>
</organism>
<feature type="region of interest" description="Disordered" evidence="1">
    <location>
        <begin position="262"/>
        <end position="284"/>
    </location>
</feature>
<evidence type="ECO:0000313" key="3">
    <source>
        <dbReference type="Proteomes" id="UP000019132"/>
    </source>
</evidence>
<reference evidence="3" key="1">
    <citation type="journal article" date="2010" name="Genome Biol.">
        <title>Genome sequence of the necrotrophic plant pathogen Pythium ultimum reveals original pathogenicity mechanisms and effector repertoire.</title>
        <authorList>
            <person name="Levesque C.A."/>
            <person name="Brouwer H."/>
            <person name="Cano L."/>
            <person name="Hamilton J.P."/>
            <person name="Holt C."/>
            <person name="Huitema E."/>
            <person name="Raffaele S."/>
            <person name="Robideau G.P."/>
            <person name="Thines M."/>
            <person name="Win J."/>
            <person name="Zerillo M.M."/>
            <person name="Beakes G.W."/>
            <person name="Boore J.L."/>
            <person name="Busam D."/>
            <person name="Dumas B."/>
            <person name="Ferriera S."/>
            <person name="Fuerstenberg S.I."/>
            <person name="Gachon C.M."/>
            <person name="Gaulin E."/>
            <person name="Govers F."/>
            <person name="Grenville-Briggs L."/>
            <person name="Horner N."/>
            <person name="Hostetler J."/>
            <person name="Jiang R.H."/>
            <person name="Johnson J."/>
            <person name="Krajaejun T."/>
            <person name="Lin H."/>
            <person name="Meijer H.J."/>
            <person name="Moore B."/>
            <person name="Morris P."/>
            <person name="Phuntmart V."/>
            <person name="Puiu D."/>
            <person name="Shetty J."/>
            <person name="Stajich J.E."/>
            <person name="Tripathy S."/>
            <person name="Wawra S."/>
            <person name="van West P."/>
            <person name="Whitty B.R."/>
            <person name="Coutinho P.M."/>
            <person name="Henrissat B."/>
            <person name="Martin F."/>
            <person name="Thomas P.D."/>
            <person name="Tyler B.M."/>
            <person name="De Vries R.P."/>
            <person name="Kamoun S."/>
            <person name="Yandell M."/>
            <person name="Tisserat N."/>
            <person name="Buell C.R."/>
        </authorList>
    </citation>
    <scope>NUCLEOTIDE SEQUENCE</scope>
    <source>
        <strain evidence="3">DAOM:BR144</strain>
    </source>
</reference>
<proteinExistence type="predicted"/>
<reference evidence="3" key="2">
    <citation type="submission" date="2010-04" db="EMBL/GenBank/DDBJ databases">
        <authorList>
            <person name="Buell R."/>
            <person name="Hamilton J."/>
            <person name="Hostetler J."/>
        </authorList>
    </citation>
    <scope>NUCLEOTIDE SEQUENCE [LARGE SCALE GENOMIC DNA]</scope>
    <source>
        <strain evidence="3">DAOM:BR144</strain>
    </source>
</reference>
<feature type="compositionally biased region" description="Low complexity" evidence="1">
    <location>
        <begin position="85"/>
        <end position="104"/>
    </location>
</feature>
<dbReference type="HOGENOM" id="CLU_935299_0_0_1"/>
<dbReference type="eggNOG" id="ENOG502SEMQ">
    <property type="taxonomic scope" value="Eukaryota"/>
</dbReference>
<name>K3X610_GLOUD</name>
<evidence type="ECO:0000313" key="2">
    <source>
        <dbReference type="EnsemblProtists" id="PYU1_T012659"/>
    </source>
</evidence>
<feature type="compositionally biased region" description="Basic residues" evidence="1">
    <location>
        <begin position="263"/>
        <end position="276"/>
    </location>
</feature>
<feature type="region of interest" description="Disordered" evidence="1">
    <location>
        <begin position="85"/>
        <end position="105"/>
    </location>
</feature>
<dbReference type="EnsemblProtists" id="PYU1_T012659">
    <property type="protein sequence ID" value="PYU1_T012659"/>
    <property type="gene ID" value="PYU1_G012633"/>
</dbReference>
<reference evidence="2" key="3">
    <citation type="submission" date="2015-02" db="UniProtKB">
        <authorList>
            <consortium name="EnsemblProtists"/>
        </authorList>
    </citation>
    <scope>IDENTIFICATION</scope>
    <source>
        <strain evidence="2">DAOM BR144</strain>
    </source>
</reference>
<evidence type="ECO:0000256" key="1">
    <source>
        <dbReference type="SAM" id="MobiDB-lite"/>
    </source>
</evidence>
<dbReference type="InParanoid" id="K3X610"/>
<sequence>MIAVGVDVTAHKEERNVADTRKKLKLHVRYYVELVVGPARARHTRLGFSGSFRTLMGLHQLFLRAYMDKYSDSLQHADSQMGARSSLSSSVSSTASTSRSSLSSPRGVKKLVNNFRLKSRMASEPTLHANTLSRSNTDVVLPYVPSFPASNKLLVHLETSEAKDDAKIAVRTQALFEYYTQLFNAEDGELFLDLIQQRSIEYTERNSNQSDNDTVADAPQSAKSGSLFKFLARHSSTKHSNHDKTKQLEFLAPVQVSSSGKVRALKSSHLHTKHRRESMVSQAS</sequence>
<dbReference type="AlphaFoldDB" id="K3X610"/>
<dbReference type="VEuPathDB" id="FungiDB:PYU1_G012633"/>
<protein>
    <submittedName>
        <fullName evidence="2">Uncharacterized protein</fullName>
    </submittedName>
</protein>
<dbReference type="OMA" id="ASNQHTH"/>
<keyword evidence="3" id="KW-1185">Reference proteome</keyword>
<dbReference type="EMBL" id="GL376588">
    <property type="status" value="NOT_ANNOTATED_CDS"/>
    <property type="molecule type" value="Genomic_DNA"/>
</dbReference>